<feature type="region of interest" description="Disordered" evidence="1">
    <location>
        <begin position="145"/>
        <end position="197"/>
    </location>
</feature>
<sequence>MPGCPAGRSQSTRTLLAGAAGPEQRRADAVGAAQHRRPACIGRASTADLGGLFQHRPAVVAALGRWACRRPPAGCAGRCTADARTGRSTRLAPAHPHRRLDVRNRQGGSAARCRRQAAHVHRGAGGHTTERKPGRCHHALHPAAARAAPGRHAALAGASLRGTRAGTSGTPRHRPSRAGASDDDQGGCREEWAPWRR</sequence>
<name>A0A9P7CC61_9FUNG</name>
<protein>
    <submittedName>
        <fullName evidence="2">Uncharacterized protein</fullName>
    </submittedName>
</protein>
<proteinExistence type="predicted"/>
<dbReference type="Proteomes" id="UP000740926">
    <property type="component" value="Unassembled WGS sequence"/>
</dbReference>
<evidence type="ECO:0000313" key="3">
    <source>
        <dbReference type="Proteomes" id="UP000740926"/>
    </source>
</evidence>
<feature type="region of interest" description="Disordered" evidence="1">
    <location>
        <begin position="1"/>
        <end position="23"/>
    </location>
</feature>
<reference evidence="2 3" key="1">
    <citation type="journal article" date="2020" name="Microb. Genom.">
        <title>Genetic diversity of clinical and environmental Mucorales isolates obtained from an investigation of mucormycosis cases among solid organ transplant recipients.</title>
        <authorList>
            <person name="Nguyen M.H."/>
            <person name="Kaul D."/>
            <person name="Muto C."/>
            <person name="Cheng S.J."/>
            <person name="Richter R.A."/>
            <person name="Bruno V.M."/>
            <person name="Liu G."/>
            <person name="Beyhan S."/>
            <person name="Sundermann A.J."/>
            <person name="Mounaud S."/>
            <person name="Pasculle A.W."/>
            <person name="Nierman W.C."/>
            <person name="Driscoll E."/>
            <person name="Cumbie R."/>
            <person name="Clancy C.J."/>
            <person name="Dupont C.L."/>
        </authorList>
    </citation>
    <scope>NUCLEOTIDE SEQUENCE [LARGE SCALE GENOMIC DNA]</scope>
    <source>
        <strain evidence="2 3">GL24</strain>
    </source>
</reference>
<dbReference type="EMBL" id="JAANIU010005768">
    <property type="protein sequence ID" value="KAG1545533.1"/>
    <property type="molecule type" value="Genomic_DNA"/>
</dbReference>
<feature type="compositionally biased region" description="Low complexity" evidence="1">
    <location>
        <begin position="145"/>
        <end position="158"/>
    </location>
</feature>
<gene>
    <name evidence="2" type="ORF">G6F50_013736</name>
</gene>
<evidence type="ECO:0000313" key="2">
    <source>
        <dbReference type="EMBL" id="KAG1545533.1"/>
    </source>
</evidence>
<evidence type="ECO:0000256" key="1">
    <source>
        <dbReference type="SAM" id="MobiDB-lite"/>
    </source>
</evidence>
<dbReference type="AlphaFoldDB" id="A0A9P7CC61"/>
<organism evidence="2 3">
    <name type="scientific">Rhizopus delemar</name>
    <dbReference type="NCBI Taxonomy" id="936053"/>
    <lineage>
        <taxon>Eukaryota</taxon>
        <taxon>Fungi</taxon>
        <taxon>Fungi incertae sedis</taxon>
        <taxon>Mucoromycota</taxon>
        <taxon>Mucoromycotina</taxon>
        <taxon>Mucoromycetes</taxon>
        <taxon>Mucorales</taxon>
        <taxon>Mucorineae</taxon>
        <taxon>Rhizopodaceae</taxon>
        <taxon>Rhizopus</taxon>
    </lineage>
</organism>
<comment type="caution">
    <text evidence="2">The sequence shown here is derived from an EMBL/GenBank/DDBJ whole genome shotgun (WGS) entry which is preliminary data.</text>
</comment>
<feature type="compositionally biased region" description="Basic and acidic residues" evidence="1">
    <location>
        <begin position="186"/>
        <end position="197"/>
    </location>
</feature>
<keyword evidence="3" id="KW-1185">Reference proteome</keyword>
<accession>A0A9P7CC61</accession>